<dbReference type="Proteomes" id="UP000002038">
    <property type="component" value="Unassembled WGS sequence"/>
</dbReference>
<reference evidence="2" key="1">
    <citation type="journal article" date="2015" name="PLoS Genet.">
        <title>The dynamic genome and transcriptome of the human fungal pathogen Blastomyces and close relative Emmonsia.</title>
        <authorList>
            <person name="Munoz J.F."/>
            <person name="Gauthier G.M."/>
            <person name="Desjardins C.A."/>
            <person name="Gallo J.E."/>
            <person name="Holder J."/>
            <person name="Sullivan T.D."/>
            <person name="Marty A.J."/>
            <person name="Carmen J.C."/>
            <person name="Chen Z."/>
            <person name="Ding L."/>
            <person name="Gujja S."/>
            <person name="Magrini V."/>
            <person name="Misas E."/>
            <person name="Mitreva M."/>
            <person name="Priest M."/>
            <person name="Saif S."/>
            <person name="Whiston E.A."/>
            <person name="Young S."/>
            <person name="Zeng Q."/>
            <person name="Goldman W.E."/>
            <person name="Mardis E.R."/>
            <person name="Taylor J.W."/>
            <person name="McEwen J.G."/>
            <person name="Clay O.K."/>
            <person name="Klein B.S."/>
            <person name="Cuomo C.A."/>
        </authorList>
    </citation>
    <scope>NUCLEOTIDE SEQUENCE [LARGE SCALE GENOMIC DNA]</scope>
    <source>
        <strain evidence="2">SLH14081</strain>
    </source>
</reference>
<gene>
    <name evidence="1" type="ORF">BDBG_17168</name>
</gene>
<keyword evidence="2" id="KW-1185">Reference proteome</keyword>
<dbReference type="KEGG" id="bgh:BDBG_17168"/>
<name>A0A179UPM9_BLAGS</name>
<accession>A0A179UPM9</accession>
<dbReference type="RefSeq" id="XP_031578668.1">
    <property type="nucleotide sequence ID" value="XM_031724950.1"/>
</dbReference>
<evidence type="ECO:0000313" key="1">
    <source>
        <dbReference type="EMBL" id="OAT09148.1"/>
    </source>
</evidence>
<protein>
    <submittedName>
        <fullName evidence="1">Uncharacterized protein</fullName>
    </submittedName>
</protein>
<evidence type="ECO:0000313" key="2">
    <source>
        <dbReference type="Proteomes" id="UP000002038"/>
    </source>
</evidence>
<dbReference type="EMBL" id="GG657456">
    <property type="protein sequence ID" value="OAT09148.1"/>
    <property type="molecule type" value="Genomic_DNA"/>
</dbReference>
<dbReference type="GeneID" id="42528978"/>
<sequence length="101" mass="11143">MLFILWESENPSSVQHVHRPSHPSQGISMPECRRRPSSASRIYVSSGLGGFWVGHGPRRLLNGPSLKPQNLWSSATHSFPVRSSMVADPPWSPLCARVAAQ</sequence>
<organism evidence="1 2">
    <name type="scientific">Blastomyces gilchristii (strain SLH14081)</name>
    <name type="common">Blastomyces dermatitidis</name>
    <dbReference type="NCBI Taxonomy" id="559298"/>
    <lineage>
        <taxon>Eukaryota</taxon>
        <taxon>Fungi</taxon>
        <taxon>Dikarya</taxon>
        <taxon>Ascomycota</taxon>
        <taxon>Pezizomycotina</taxon>
        <taxon>Eurotiomycetes</taxon>
        <taxon>Eurotiomycetidae</taxon>
        <taxon>Onygenales</taxon>
        <taxon>Ajellomycetaceae</taxon>
        <taxon>Blastomyces</taxon>
    </lineage>
</organism>
<proteinExistence type="predicted"/>
<dbReference type="VEuPathDB" id="FungiDB:BDBG_17168"/>
<dbReference type="AlphaFoldDB" id="A0A179UPM9"/>